<keyword evidence="7" id="KW-0175">Coiled coil</keyword>
<dbReference type="HAMAP" id="MF_00378">
    <property type="entry name" value="Exonuc_7_L"/>
    <property type="match status" value="1"/>
</dbReference>
<feature type="domain" description="OB-fold nucleic acid binding" evidence="9">
    <location>
        <begin position="5"/>
        <end position="101"/>
    </location>
</feature>
<evidence type="ECO:0000313" key="10">
    <source>
        <dbReference type="EMBL" id="HIR61320.1"/>
    </source>
</evidence>
<dbReference type="GO" id="GO:0003676">
    <property type="term" value="F:nucleic acid binding"/>
    <property type="evidence" value="ECO:0007669"/>
    <property type="project" value="InterPro"/>
</dbReference>
<protein>
    <recommendedName>
        <fullName evidence="5">Exodeoxyribonuclease 7 large subunit</fullName>
        <ecNumber evidence="5">3.1.11.6</ecNumber>
    </recommendedName>
    <alternativeName>
        <fullName evidence="5">Exodeoxyribonuclease VII large subunit</fullName>
        <shortName evidence="5">Exonuclease VII large subunit</shortName>
    </alternativeName>
</protein>
<dbReference type="Proteomes" id="UP000824241">
    <property type="component" value="Unassembled WGS sequence"/>
</dbReference>
<keyword evidence="3 5" id="KW-0378">Hydrolase</keyword>
<evidence type="ECO:0000256" key="6">
    <source>
        <dbReference type="RuleBase" id="RU004355"/>
    </source>
</evidence>
<sequence>MNQILSVSQINSYLKDLLEEDVQLKSIYVRGEISNFVHHLKSGHFYFTLKDERSALRAVMFKWNASRLRFMPKNGMNVILFGSVNFYERDGVCQLLCVDMQPDGLGALYMAYEQLKEKLAREGLFDPAHKKPLPPFPRRIGVVTAKTGAALQDIIHILSRRYPLAELVLYPALVQGDLAPDSLVKAIGIAGRDRPDVLIVGRGGGSLEDLWAFNDERVARAVYDCPVPVISAVGHEVDYTICDLVADLRAPTPSAAAELCAPDISGLKEELSDLREALRRGLSDRIRMEEASLRALSRRLGVSSPENFARRSAERLSALESRMRAAMNRKLALSEADLGREKARLSAVSPERRLPALDRSVRELSSRLNRGAAGAVSRLEGRLKQAEASLEALSPLGVLARGYTLTEKDGRAASLSALQPGDEIRTRFHDGTITSRVTGVFPKGVQNGDQETTDL</sequence>
<reference evidence="10" key="1">
    <citation type="submission" date="2020-10" db="EMBL/GenBank/DDBJ databases">
        <authorList>
            <person name="Gilroy R."/>
        </authorList>
    </citation>
    <scope>NUCLEOTIDE SEQUENCE</scope>
    <source>
        <strain evidence="10">CHK189-12415</strain>
    </source>
</reference>
<proteinExistence type="inferred from homology"/>
<comment type="similarity">
    <text evidence="5 6">Belongs to the XseA family.</text>
</comment>
<reference evidence="10" key="2">
    <citation type="journal article" date="2021" name="PeerJ">
        <title>Extensive microbial diversity within the chicken gut microbiome revealed by metagenomics and culture.</title>
        <authorList>
            <person name="Gilroy R."/>
            <person name="Ravi A."/>
            <person name="Getino M."/>
            <person name="Pursley I."/>
            <person name="Horton D.L."/>
            <person name="Alikhan N.F."/>
            <person name="Baker D."/>
            <person name="Gharbi K."/>
            <person name="Hall N."/>
            <person name="Watson M."/>
            <person name="Adriaenssens E.M."/>
            <person name="Foster-Nyarko E."/>
            <person name="Jarju S."/>
            <person name="Secka A."/>
            <person name="Antonio M."/>
            <person name="Oren A."/>
            <person name="Chaudhuri R.R."/>
            <person name="La Ragione R."/>
            <person name="Hildebrand F."/>
            <person name="Pallen M.J."/>
        </authorList>
    </citation>
    <scope>NUCLEOTIDE SEQUENCE</scope>
    <source>
        <strain evidence="10">CHK189-12415</strain>
    </source>
</reference>
<dbReference type="PANTHER" id="PTHR30008:SF0">
    <property type="entry name" value="EXODEOXYRIBONUCLEASE 7 LARGE SUBUNIT"/>
    <property type="match status" value="1"/>
</dbReference>
<comment type="subcellular location">
    <subcellularLocation>
        <location evidence="5 6">Cytoplasm</location>
    </subcellularLocation>
</comment>
<evidence type="ECO:0000256" key="3">
    <source>
        <dbReference type="ARBA" id="ARBA00022801"/>
    </source>
</evidence>
<organism evidence="10 11">
    <name type="scientific">Candidatus Faecivivens stercoravium</name>
    <dbReference type="NCBI Taxonomy" id="2840803"/>
    <lineage>
        <taxon>Bacteria</taxon>
        <taxon>Bacillati</taxon>
        <taxon>Bacillota</taxon>
        <taxon>Clostridia</taxon>
        <taxon>Eubacteriales</taxon>
        <taxon>Oscillospiraceae</taxon>
        <taxon>Oscillospiraceae incertae sedis</taxon>
        <taxon>Candidatus Faecivivens</taxon>
    </lineage>
</organism>
<evidence type="ECO:0000259" key="8">
    <source>
        <dbReference type="Pfam" id="PF02601"/>
    </source>
</evidence>
<dbReference type="InterPro" id="IPR003753">
    <property type="entry name" value="Exonuc_VII_L"/>
</dbReference>
<evidence type="ECO:0000256" key="4">
    <source>
        <dbReference type="ARBA" id="ARBA00022839"/>
    </source>
</evidence>
<dbReference type="NCBIfam" id="TIGR00237">
    <property type="entry name" value="xseA"/>
    <property type="match status" value="1"/>
</dbReference>
<gene>
    <name evidence="5 10" type="primary">xseA</name>
    <name evidence="10" type="ORF">IAB37_07090</name>
</gene>
<comment type="subunit">
    <text evidence="5">Heterooligomer composed of large and small subunits.</text>
</comment>
<dbReference type="GO" id="GO:0008855">
    <property type="term" value="F:exodeoxyribonuclease VII activity"/>
    <property type="evidence" value="ECO:0007669"/>
    <property type="project" value="UniProtKB-UniRule"/>
</dbReference>
<dbReference type="PANTHER" id="PTHR30008">
    <property type="entry name" value="EXODEOXYRIBONUCLEASE 7 LARGE SUBUNIT"/>
    <property type="match status" value="1"/>
</dbReference>
<dbReference type="EMBL" id="DVHA01000225">
    <property type="protein sequence ID" value="HIR61320.1"/>
    <property type="molecule type" value="Genomic_DNA"/>
</dbReference>
<evidence type="ECO:0000259" key="9">
    <source>
        <dbReference type="Pfam" id="PF13742"/>
    </source>
</evidence>
<comment type="caution">
    <text evidence="10">The sequence shown here is derived from an EMBL/GenBank/DDBJ whole genome shotgun (WGS) entry which is preliminary data.</text>
</comment>
<keyword evidence="2 5" id="KW-0540">Nuclease</keyword>
<evidence type="ECO:0000256" key="1">
    <source>
        <dbReference type="ARBA" id="ARBA00022490"/>
    </source>
</evidence>
<dbReference type="CDD" id="cd04489">
    <property type="entry name" value="ExoVII_LU_OBF"/>
    <property type="match status" value="1"/>
</dbReference>
<dbReference type="AlphaFoldDB" id="A0A9D1DY30"/>
<comment type="function">
    <text evidence="5">Bidirectionally degrades single-stranded DNA into large acid-insoluble oligonucleotides, which are then degraded further into small acid-soluble oligonucleotides.</text>
</comment>
<feature type="domain" description="Exonuclease VII large subunit C-terminal" evidence="8">
    <location>
        <begin position="124"/>
        <end position="435"/>
    </location>
</feature>
<accession>A0A9D1DY30</accession>
<dbReference type="InterPro" id="IPR025824">
    <property type="entry name" value="OB-fold_nuc-bd_dom"/>
</dbReference>
<keyword evidence="4 5" id="KW-0269">Exonuclease</keyword>
<name>A0A9D1DY30_9FIRM</name>
<dbReference type="GO" id="GO:0005737">
    <property type="term" value="C:cytoplasm"/>
    <property type="evidence" value="ECO:0007669"/>
    <property type="project" value="UniProtKB-SubCell"/>
</dbReference>
<evidence type="ECO:0000256" key="2">
    <source>
        <dbReference type="ARBA" id="ARBA00022722"/>
    </source>
</evidence>
<dbReference type="Pfam" id="PF13742">
    <property type="entry name" value="tRNA_anti_2"/>
    <property type="match status" value="1"/>
</dbReference>
<evidence type="ECO:0000313" key="11">
    <source>
        <dbReference type="Proteomes" id="UP000824241"/>
    </source>
</evidence>
<dbReference type="EC" id="3.1.11.6" evidence="5"/>
<dbReference type="GO" id="GO:0006308">
    <property type="term" value="P:DNA catabolic process"/>
    <property type="evidence" value="ECO:0007669"/>
    <property type="project" value="UniProtKB-UniRule"/>
</dbReference>
<comment type="catalytic activity">
    <reaction evidence="5 6">
        <text>Exonucleolytic cleavage in either 5'- to 3'- or 3'- to 5'-direction to yield nucleoside 5'-phosphates.</text>
        <dbReference type="EC" id="3.1.11.6"/>
    </reaction>
</comment>
<dbReference type="Pfam" id="PF02601">
    <property type="entry name" value="Exonuc_VII_L"/>
    <property type="match status" value="1"/>
</dbReference>
<keyword evidence="1 5" id="KW-0963">Cytoplasm</keyword>
<evidence type="ECO:0000256" key="7">
    <source>
        <dbReference type="SAM" id="Coils"/>
    </source>
</evidence>
<feature type="coiled-coil region" evidence="7">
    <location>
        <begin position="309"/>
        <end position="336"/>
    </location>
</feature>
<dbReference type="GO" id="GO:0009318">
    <property type="term" value="C:exodeoxyribonuclease VII complex"/>
    <property type="evidence" value="ECO:0007669"/>
    <property type="project" value="UniProtKB-UniRule"/>
</dbReference>
<evidence type="ECO:0000256" key="5">
    <source>
        <dbReference type="HAMAP-Rule" id="MF_00378"/>
    </source>
</evidence>
<dbReference type="InterPro" id="IPR020579">
    <property type="entry name" value="Exonuc_VII_lsu_C"/>
</dbReference>